<keyword evidence="1" id="KW-0472">Membrane</keyword>
<evidence type="ECO:0000256" key="1">
    <source>
        <dbReference type="SAM" id="Phobius"/>
    </source>
</evidence>
<dbReference type="Proteomes" id="UP000095283">
    <property type="component" value="Unplaced"/>
</dbReference>
<evidence type="ECO:0000313" key="3">
    <source>
        <dbReference type="WBParaSite" id="Hba_11641"/>
    </source>
</evidence>
<sequence>MKLYARQCMSNGKKAVITIFHKLIQGMFKYLLLNHKLMPVPCRRPAEYFLAYVLVHIYLLYTIIYAMIKLIIKQTKVKGAKIIPMLPNTTDWREKTHATQCKPSR</sequence>
<keyword evidence="2" id="KW-1185">Reference proteome</keyword>
<organism evidence="2 3">
    <name type="scientific">Heterorhabditis bacteriophora</name>
    <name type="common">Entomopathogenic nematode worm</name>
    <dbReference type="NCBI Taxonomy" id="37862"/>
    <lineage>
        <taxon>Eukaryota</taxon>
        <taxon>Metazoa</taxon>
        <taxon>Ecdysozoa</taxon>
        <taxon>Nematoda</taxon>
        <taxon>Chromadorea</taxon>
        <taxon>Rhabditida</taxon>
        <taxon>Rhabditina</taxon>
        <taxon>Rhabditomorpha</taxon>
        <taxon>Strongyloidea</taxon>
        <taxon>Heterorhabditidae</taxon>
        <taxon>Heterorhabditis</taxon>
    </lineage>
</organism>
<keyword evidence="1" id="KW-1133">Transmembrane helix</keyword>
<protein>
    <submittedName>
        <fullName evidence="3">Very-long-chain 3-oxoacyl-CoA synthase</fullName>
    </submittedName>
</protein>
<proteinExistence type="predicted"/>
<evidence type="ECO:0000313" key="2">
    <source>
        <dbReference type="Proteomes" id="UP000095283"/>
    </source>
</evidence>
<name>A0A1I7X2G3_HETBA</name>
<reference evidence="3" key="1">
    <citation type="submission" date="2016-11" db="UniProtKB">
        <authorList>
            <consortium name="WormBaseParasite"/>
        </authorList>
    </citation>
    <scope>IDENTIFICATION</scope>
</reference>
<dbReference type="AlphaFoldDB" id="A0A1I7X2G3"/>
<accession>A0A1I7X2G3</accession>
<dbReference type="WBParaSite" id="Hba_11641">
    <property type="protein sequence ID" value="Hba_11641"/>
    <property type="gene ID" value="Hba_11641"/>
</dbReference>
<feature type="transmembrane region" description="Helical" evidence="1">
    <location>
        <begin position="48"/>
        <end position="68"/>
    </location>
</feature>
<keyword evidence="1" id="KW-0812">Transmembrane</keyword>